<evidence type="ECO:0000313" key="1">
    <source>
        <dbReference type="EMBL" id="OJS99269.1"/>
    </source>
</evidence>
<organism evidence="1 2">
    <name type="scientific">Marinobacter nauticus</name>
    <name type="common">Marinobacter hydrocarbonoclasticus</name>
    <name type="synonym">Marinobacter aquaeolei</name>
    <dbReference type="NCBI Taxonomy" id="2743"/>
    <lineage>
        <taxon>Bacteria</taxon>
        <taxon>Pseudomonadati</taxon>
        <taxon>Pseudomonadota</taxon>
        <taxon>Gammaproteobacteria</taxon>
        <taxon>Pseudomonadales</taxon>
        <taxon>Marinobacteraceae</taxon>
        <taxon>Marinobacter</taxon>
    </lineage>
</organism>
<name>A0A1M2UV89_MARNT</name>
<evidence type="ECO:0000313" key="2">
    <source>
        <dbReference type="Proteomes" id="UP000183986"/>
    </source>
</evidence>
<keyword evidence="2" id="KW-1185">Reference proteome</keyword>
<gene>
    <name evidence="1" type="ORF">BEE62_03670</name>
</gene>
<dbReference type="AlphaFoldDB" id="A0A1M2UV89"/>
<sequence>MGTELYLTNDNGEFQYQEGETVTFKIGQLTLGSAKGGATISPRDIASEAGSINVARVLQTLDDDGDPTNGITISADVRSKAASVATPRNIGETANLDEIESEITSLSSNKDAPLVTADQAEAHLEETLSSISGRDVTSCSDAGAEQLSAADFNGLTLGLIDDEETLLFQFRSDNKFTEYNSGDNNRAVTWNGDWTYDPSTQKLTLEFINEYEEQDGDEFRICSAGNRIIADAEDGTGYLYRLNMTIDGPRAAGTYLLKYPANEANAELGAVLTLGTDSHLKYFEGEAPTSATVTYGEGEASINWNDESNDKLYFLSGQPTRTAIYLDFAEDDGSFQRIGVAKATAPIVKDKPTADDLAGKSLLFRSNEDDEVVVFELNHDGTYVSFYNDSYDVNDEREGAERREDNWTITEGVLHLDEDGDTQERWRIALAQNTTYWALKDDENEQEINKIDSVSISKPLIADSFLGTYDISIPTENNAKEVLTISAGGSCDYSGTGCNWSIDENGKGVITFASGSDARGNVWQMADRSNGYIFVMTHDNNRDDVEPGYMTRR</sequence>
<dbReference type="Proteomes" id="UP000183986">
    <property type="component" value="Unassembled WGS sequence"/>
</dbReference>
<reference evidence="1" key="1">
    <citation type="submission" date="2016-11" db="EMBL/GenBank/DDBJ databases">
        <title>Draft Genome Sequence of Marinobacter hydrocarbonoclasticus strain STW2, a polyaromatic aromatic hydrocarbon degrading and denitrifying bacterium from rhizosphere of Seagrass Enhalus acodoides.</title>
        <authorList>
            <person name="Ling J."/>
            <person name="Dong J."/>
        </authorList>
    </citation>
    <scope>NUCLEOTIDE SEQUENCE [LARGE SCALE GENOMIC DNA]</scope>
    <source>
        <strain evidence="1">STW2</strain>
    </source>
</reference>
<protein>
    <submittedName>
        <fullName evidence="1">Uncharacterized protein</fullName>
    </submittedName>
</protein>
<accession>A0A1M2UV89</accession>
<dbReference type="EMBL" id="MPKY01000001">
    <property type="protein sequence ID" value="OJS99269.1"/>
    <property type="molecule type" value="Genomic_DNA"/>
</dbReference>
<proteinExistence type="predicted"/>
<comment type="caution">
    <text evidence="1">The sequence shown here is derived from an EMBL/GenBank/DDBJ whole genome shotgun (WGS) entry which is preliminary data.</text>
</comment>